<name>A0A7Y0A0H4_9BURK</name>
<dbReference type="InterPro" id="IPR028048">
    <property type="entry name" value="Tox-HNH-EHHH"/>
</dbReference>
<accession>A0A7Y0A0H4</accession>
<reference evidence="3 4" key="1">
    <citation type="submission" date="2020-04" db="EMBL/GenBank/DDBJ databases">
        <title>Paraburkholderia sp. G-4-1-8 isolated from soil.</title>
        <authorList>
            <person name="Dahal R.H."/>
        </authorList>
    </citation>
    <scope>NUCLEOTIDE SEQUENCE [LARGE SCALE GENOMIC DNA]</scope>
    <source>
        <strain evidence="3 4">G-4-1-8</strain>
    </source>
</reference>
<evidence type="ECO:0000313" key="4">
    <source>
        <dbReference type="Proteomes" id="UP000583127"/>
    </source>
</evidence>
<feature type="compositionally biased region" description="Polar residues" evidence="1">
    <location>
        <begin position="86"/>
        <end position="98"/>
    </location>
</feature>
<comment type="caution">
    <text evidence="3">The sequence shown here is derived from an EMBL/GenBank/DDBJ whole genome shotgun (WGS) entry which is preliminary data.</text>
</comment>
<evidence type="ECO:0000259" key="2">
    <source>
        <dbReference type="Pfam" id="PF15657"/>
    </source>
</evidence>
<dbReference type="Proteomes" id="UP000583127">
    <property type="component" value="Unassembled WGS sequence"/>
</dbReference>
<dbReference type="Pfam" id="PF15657">
    <property type="entry name" value="Tox-HNH-EHHH"/>
    <property type="match status" value="1"/>
</dbReference>
<feature type="region of interest" description="Disordered" evidence="1">
    <location>
        <begin position="69"/>
        <end position="98"/>
    </location>
</feature>
<organism evidence="3 4">
    <name type="scientific">Paraburkholderia antibiotica</name>
    <dbReference type="NCBI Taxonomy" id="2728839"/>
    <lineage>
        <taxon>Bacteria</taxon>
        <taxon>Pseudomonadati</taxon>
        <taxon>Pseudomonadota</taxon>
        <taxon>Betaproteobacteria</taxon>
        <taxon>Burkholderiales</taxon>
        <taxon>Burkholderiaceae</taxon>
        <taxon>Paraburkholderia</taxon>
    </lineage>
</organism>
<gene>
    <name evidence="3" type="ORF">HHL14_25910</name>
</gene>
<proteinExistence type="predicted"/>
<dbReference type="EMBL" id="JABBFZ010000020">
    <property type="protein sequence ID" value="NML34253.1"/>
    <property type="molecule type" value="Genomic_DNA"/>
</dbReference>
<evidence type="ECO:0000313" key="3">
    <source>
        <dbReference type="EMBL" id="NML34253.1"/>
    </source>
</evidence>
<dbReference type="AlphaFoldDB" id="A0A7Y0A0H4"/>
<feature type="domain" description="HNH/Endo VII superfamily nuclease toxins" evidence="2">
    <location>
        <begin position="42"/>
        <end position="98"/>
    </location>
</feature>
<keyword evidence="4" id="KW-1185">Reference proteome</keyword>
<evidence type="ECO:0000256" key="1">
    <source>
        <dbReference type="SAM" id="MobiDB-lite"/>
    </source>
</evidence>
<sequence length="98" mass="10485">MGRNGAFRQAKRDAGIPMSQQPDSITHVPMTSKGCQVICGNKRVLTREYQYTRSDGTVVVIQDHGAGHDFGEGGVGNQGPHFNVRPISNTKTGSVDGT</sequence>
<feature type="region of interest" description="Disordered" evidence="1">
    <location>
        <begin position="1"/>
        <end position="28"/>
    </location>
</feature>
<protein>
    <recommendedName>
        <fullName evidence="2">HNH/Endo VII superfamily nuclease toxins domain-containing protein</fullName>
    </recommendedName>
</protein>